<keyword evidence="4 6" id="KW-0418">Kinase</keyword>
<dbReference type="STRING" id="1423792.FD09_GL000957"/>
<comment type="similarity">
    <text evidence="1 6">Belongs to the carbohydrate kinase PfkB family.</text>
</comment>
<dbReference type="Proteomes" id="UP000051330">
    <property type="component" value="Unassembled WGS sequence"/>
</dbReference>
<protein>
    <submittedName>
        <fullName evidence="8">2-dehydro-3-deoxygluconokinase</fullName>
    </submittedName>
</protein>
<dbReference type="RefSeq" id="WP_057822065.1">
    <property type="nucleotide sequence ID" value="NZ_AZEC01000015.1"/>
</dbReference>
<proteinExistence type="inferred from homology"/>
<sequence length="322" mass="34515">MAKLLTIGEPMALFASTQANVPLASAVHFDKYMAGAEVNVAVGVARLGHTTQYITQLGMDPFGTFIKQQLAANQVGTDYIGVTPDHFTGLQLKDRVTNGDPDTFYFRRDSAAAHFDPHILTWIDFADVRRAHLTGIFPAISEQALQVTRQLIALLQQHQVPITFDPNLRPALWPDKREMVTTINQLAAQADIILPGISEGQQLMGSRDPAAIADFYLHQSDRTQAVIVKLGPAGAYYQTRTGDHGTVAGFTVDHVVDTVGAGDGFAVGVIAALLDNQSLAAAAQRGNAVGAMAVQSAGDNTGYPTPAQLTDFFTAQMAQQKV</sequence>
<dbReference type="InterPro" id="IPR029056">
    <property type="entry name" value="Ribokinase-like"/>
</dbReference>
<evidence type="ECO:0000256" key="5">
    <source>
        <dbReference type="ARBA" id="ARBA00022840"/>
    </source>
</evidence>
<dbReference type="SUPFAM" id="SSF53613">
    <property type="entry name" value="Ribokinase-like"/>
    <property type="match status" value="1"/>
</dbReference>
<name>A0A0R1MQ53_9LACO</name>
<dbReference type="PATRIC" id="fig|1423792.3.peg.977"/>
<dbReference type="InterPro" id="IPR002139">
    <property type="entry name" value="Ribo/fructo_kinase"/>
</dbReference>
<dbReference type="InterPro" id="IPR011611">
    <property type="entry name" value="PfkB_dom"/>
</dbReference>
<evidence type="ECO:0000313" key="9">
    <source>
        <dbReference type="Proteomes" id="UP000051330"/>
    </source>
</evidence>
<keyword evidence="9" id="KW-1185">Reference proteome</keyword>
<dbReference type="PRINTS" id="PR00990">
    <property type="entry name" value="RIBOKINASE"/>
</dbReference>
<dbReference type="AlphaFoldDB" id="A0A0R1MQ53"/>
<dbReference type="GO" id="GO:0006000">
    <property type="term" value="P:fructose metabolic process"/>
    <property type="evidence" value="ECO:0007669"/>
    <property type="project" value="UniProtKB-ARBA"/>
</dbReference>
<feature type="domain" description="Carbohydrate kinase PfkB" evidence="7">
    <location>
        <begin position="1"/>
        <end position="305"/>
    </location>
</feature>
<dbReference type="InterPro" id="IPR050306">
    <property type="entry name" value="PfkB_Carbo_kinase"/>
</dbReference>
<organism evidence="8 9">
    <name type="scientific">Schleiferilactobacillus perolens DSM 12744</name>
    <dbReference type="NCBI Taxonomy" id="1423792"/>
    <lineage>
        <taxon>Bacteria</taxon>
        <taxon>Bacillati</taxon>
        <taxon>Bacillota</taxon>
        <taxon>Bacilli</taxon>
        <taxon>Lactobacillales</taxon>
        <taxon>Lactobacillaceae</taxon>
        <taxon>Schleiferilactobacillus</taxon>
    </lineage>
</organism>
<keyword evidence="3" id="KW-0547">Nucleotide-binding</keyword>
<dbReference type="Gene3D" id="3.40.1190.20">
    <property type="match status" value="1"/>
</dbReference>
<keyword evidence="5" id="KW-0067">ATP-binding</keyword>
<dbReference type="CDD" id="cd01166">
    <property type="entry name" value="KdgK"/>
    <property type="match status" value="1"/>
</dbReference>
<dbReference type="GO" id="GO:0008865">
    <property type="term" value="F:fructokinase activity"/>
    <property type="evidence" value="ECO:0007669"/>
    <property type="project" value="UniProtKB-ARBA"/>
</dbReference>
<comment type="caution">
    <text evidence="8">The sequence shown here is derived from an EMBL/GenBank/DDBJ whole genome shotgun (WGS) entry which is preliminary data.</text>
</comment>
<accession>A0A0R1MQ53</accession>
<evidence type="ECO:0000259" key="7">
    <source>
        <dbReference type="Pfam" id="PF00294"/>
    </source>
</evidence>
<dbReference type="PROSITE" id="PS00584">
    <property type="entry name" value="PFKB_KINASES_2"/>
    <property type="match status" value="1"/>
</dbReference>
<evidence type="ECO:0000256" key="2">
    <source>
        <dbReference type="ARBA" id="ARBA00022679"/>
    </source>
</evidence>
<evidence type="ECO:0000256" key="6">
    <source>
        <dbReference type="RuleBase" id="RU003704"/>
    </source>
</evidence>
<gene>
    <name evidence="8" type="ORF">FD09_GL000957</name>
</gene>
<dbReference type="GO" id="GO:0005524">
    <property type="term" value="F:ATP binding"/>
    <property type="evidence" value="ECO:0007669"/>
    <property type="project" value="UniProtKB-KW"/>
</dbReference>
<evidence type="ECO:0000256" key="1">
    <source>
        <dbReference type="ARBA" id="ARBA00010688"/>
    </source>
</evidence>
<dbReference type="OrthoDB" id="9813569at2"/>
<dbReference type="PANTHER" id="PTHR43085:SF1">
    <property type="entry name" value="PSEUDOURIDINE KINASE-RELATED"/>
    <property type="match status" value="1"/>
</dbReference>
<keyword evidence="2 6" id="KW-0808">Transferase</keyword>
<dbReference type="EMBL" id="AZEC01000015">
    <property type="protein sequence ID" value="KRL10028.1"/>
    <property type="molecule type" value="Genomic_DNA"/>
</dbReference>
<dbReference type="PANTHER" id="PTHR43085">
    <property type="entry name" value="HEXOKINASE FAMILY MEMBER"/>
    <property type="match status" value="1"/>
</dbReference>
<evidence type="ECO:0000256" key="4">
    <source>
        <dbReference type="ARBA" id="ARBA00022777"/>
    </source>
</evidence>
<evidence type="ECO:0000256" key="3">
    <source>
        <dbReference type="ARBA" id="ARBA00022741"/>
    </source>
</evidence>
<dbReference type="Pfam" id="PF00294">
    <property type="entry name" value="PfkB"/>
    <property type="match status" value="1"/>
</dbReference>
<evidence type="ECO:0000313" key="8">
    <source>
        <dbReference type="EMBL" id="KRL10028.1"/>
    </source>
</evidence>
<dbReference type="InterPro" id="IPR002173">
    <property type="entry name" value="Carboh/pur_kinase_PfkB_CS"/>
</dbReference>
<reference evidence="8 9" key="1">
    <citation type="journal article" date="2015" name="Genome Announc.">
        <title>Expanding the biotechnology potential of lactobacilli through comparative genomics of 213 strains and associated genera.</title>
        <authorList>
            <person name="Sun Z."/>
            <person name="Harris H.M."/>
            <person name="McCann A."/>
            <person name="Guo C."/>
            <person name="Argimon S."/>
            <person name="Zhang W."/>
            <person name="Yang X."/>
            <person name="Jeffery I.B."/>
            <person name="Cooney J.C."/>
            <person name="Kagawa T.F."/>
            <person name="Liu W."/>
            <person name="Song Y."/>
            <person name="Salvetti E."/>
            <person name="Wrobel A."/>
            <person name="Rasinkangas P."/>
            <person name="Parkhill J."/>
            <person name="Rea M.C."/>
            <person name="O'Sullivan O."/>
            <person name="Ritari J."/>
            <person name="Douillard F.P."/>
            <person name="Paul Ross R."/>
            <person name="Yang R."/>
            <person name="Briner A.E."/>
            <person name="Felis G.E."/>
            <person name="de Vos W.M."/>
            <person name="Barrangou R."/>
            <person name="Klaenhammer T.R."/>
            <person name="Caufield P.W."/>
            <person name="Cui Y."/>
            <person name="Zhang H."/>
            <person name="O'Toole P.W."/>
        </authorList>
    </citation>
    <scope>NUCLEOTIDE SEQUENCE [LARGE SCALE GENOMIC DNA]</scope>
    <source>
        <strain evidence="8 9">DSM 12744</strain>
    </source>
</reference>